<accession>A0A066TEE9</accession>
<feature type="domain" description="Lipid/polyisoprenoid-binding YceI-like" evidence="1">
    <location>
        <begin position="23"/>
        <end position="189"/>
    </location>
</feature>
<dbReference type="InterPro" id="IPR036761">
    <property type="entry name" value="TTHA0802/YceI-like_sf"/>
</dbReference>
<dbReference type="Gene3D" id="2.40.128.110">
    <property type="entry name" value="Lipid/polyisoprenoid-binding, YceI-like"/>
    <property type="match status" value="1"/>
</dbReference>
<dbReference type="SUPFAM" id="SSF101874">
    <property type="entry name" value="YceI-like"/>
    <property type="match status" value="1"/>
</dbReference>
<proteinExistence type="predicted"/>
<keyword evidence="3" id="KW-1185">Reference proteome</keyword>
<dbReference type="PANTHER" id="PTHR34406:SF2">
    <property type="entry name" value="PERIPLASMIC PROTEIN"/>
    <property type="match status" value="1"/>
</dbReference>
<dbReference type="Pfam" id="PF04264">
    <property type="entry name" value="YceI"/>
    <property type="match status" value="1"/>
</dbReference>
<dbReference type="Proteomes" id="UP000027170">
    <property type="component" value="Unassembled WGS sequence"/>
</dbReference>
<reference evidence="2 3" key="1">
    <citation type="submission" date="2014-03" db="EMBL/GenBank/DDBJ databases">
        <title>The genomes of two eusocial bee gut symbionts.</title>
        <authorList>
            <person name="Kwong W.K."/>
            <person name="Engel P."/>
            <person name="Koch H."/>
            <person name="Moran N.A."/>
        </authorList>
    </citation>
    <scope>NUCLEOTIDE SEQUENCE [LARGE SCALE GENOMIC DNA]</scope>
    <source>
        <strain evidence="3">wkB29</strain>
    </source>
</reference>
<sequence length="191" mass="21186">MNRLAGFLMAALLGIAVSAEAANYKIDPLHTNARFTLDHFATSSNVGGFYNLNGELQYDAGAKTGAVDITIPLSTLDTGRSEFNKHLQGKAFFNAAQYQILHFVSHNWDFDKQGKVKTLHGQLTMVGQTHPVTLRATKFNCYQSPMSHTQVCGGDFETVIDRTLWGINEYLTVMPASRYVKLNIQIEAARQ</sequence>
<dbReference type="OrthoDB" id="9811006at2"/>
<protein>
    <submittedName>
        <fullName evidence="2">YceI family protein</fullName>
    </submittedName>
</protein>
<organism evidence="2 3">
    <name type="scientific">Snodgrassella communis</name>
    <dbReference type="NCBI Taxonomy" id="2946699"/>
    <lineage>
        <taxon>Bacteria</taxon>
        <taxon>Pseudomonadati</taxon>
        <taxon>Pseudomonadota</taxon>
        <taxon>Betaproteobacteria</taxon>
        <taxon>Neisseriales</taxon>
        <taxon>Neisseriaceae</taxon>
        <taxon>Snodgrassella</taxon>
    </lineage>
</organism>
<dbReference type="RefSeq" id="WP_037404723.1">
    <property type="nucleotide sequence ID" value="NZ_JFZV01000007.1"/>
</dbReference>
<dbReference type="eggNOG" id="COG2353">
    <property type="taxonomic scope" value="Bacteria"/>
</dbReference>
<dbReference type="SMART" id="SM00867">
    <property type="entry name" value="YceI"/>
    <property type="match status" value="1"/>
</dbReference>
<evidence type="ECO:0000313" key="3">
    <source>
        <dbReference type="Proteomes" id="UP000027170"/>
    </source>
</evidence>
<dbReference type="PANTHER" id="PTHR34406">
    <property type="entry name" value="PROTEIN YCEI"/>
    <property type="match status" value="1"/>
</dbReference>
<evidence type="ECO:0000313" key="2">
    <source>
        <dbReference type="EMBL" id="KDN14448.1"/>
    </source>
</evidence>
<name>A0A066TEE9_9NEIS</name>
<comment type="caution">
    <text evidence="2">The sequence shown here is derived from an EMBL/GenBank/DDBJ whole genome shotgun (WGS) entry which is preliminary data.</text>
</comment>
<gene>
    <name evidence="2" type="ORF">SALWKB29_1537</name>
</gene>
<dbReference type="EMBL" id="JFZV01000007">
    <property type="protein sequence ID" value="KDN14448.1"/>
    <property type="molecule type" value="Genomic_DNA"/>
</dbReference>
<dbReference type="AlphaFoldDB" id="A0A066TEE9"/>
<evidence type="ECO:0000259" key="1">
    <source>
        <dbReference type="SMART" id="SM00867"/>
    </source>
</evidence>
<dbReference type="InterPro" id="IPR007372">
    <property type="entry name" value="Lipid/polyisoprenoid-bd_YceI"/>
</dbReference>